<feature type="region of interest" description="Disordered" evidence="1">
    <location>
        <begin position="40"/>
        <end position="64"/>
    </location>
</feature>
<reference evidence="2 3" key="1">
    <citation type="submission" date="2023-09" db="EMBL/GenBank/DDBJ databases">
        <authorList>
            <person name="Rey-Velasco X."/>
        </authorList>
    </citation>
    <scope>NUCLEOTIDE SEQUENCE [LARGE SCALE GENOMIC DNA]</scope>
    <source>
        <strain evidence="2 3">F390</strain>
    </source>
</reference>
<gene>
    <name evidence="2" type="ORF">RM533_01730</name>
</gene>
<dbReference type="RefSeq" id="WP_311339458.1">
    <property type="nucleotide sequence ID" value="NZ_JAVRHS010000001.1"/>
</dbReference>
<dbReference type="Proteomes" id="UP001259803">
    <property type="component" value="Unassembled WGS sequence"/>
</dbReference>
<name>A0ABU2ZE72_9SPHN</name>
<evidence type="ECO:0000313" key="3">
    <source>
        <dbReference type="Proteomes" id="UP001259803"/>
    </source>
</evidence>
<protein>
    <submittedName>
        <fullName evidence="2">Uncharacterized protein</fullName>
    </submittedName>
</protein>
<comment type="caution">
    <text evidence="2">The sequence shown here is derived from an EMBL/GenBank/DDBJ whole genome shotgun (WGS) entry which is preliminary data.</text>
</comment>
<accession>A0ABU2ZE72</accession>
<dbReference type="EMBL" id="JAVRHS010000001">
    <property type="protein sequence ID" value="MDT0574900.1"/>
    <property type="molecule type" value="Genomic_DNA"/>
</dbReference>
<evidence type="ECO:0000313" key="2">
    <source>
        <dbReference type="EMBL" id="MDT0574900.1"/>
    </source>
</evidence>
<organism evidence="2 3">
    <name type="scientific">Croceicoccus esteveae</name>
    <dbReference type="NCBI Taxonomy" id="3075597"/>
    <lineage>
        <taxon>Bacteria</taxon>
        <taxon>Pseudomonadati</taxon>
        <taxon>Pseudomonadota</taxon>
        <taxon>Alphaproteobacteria</taxon>
        <taxon>Sphingomonadales</taxon>
        <taxon>Erythrobacteraceae</taxon>
        <taxon>Croceicoccus</taxon>
    </lineage>
</organism>
<keyword evidence="3" id="KW-1185">Reference proteome</keyword>
<evidence type="ECO:0000256" key="1">
    <source>
        <dbReference type="SAM" id="MobiDB-lite"/>
    </source>
</evidence>
<sequence length="140" mass="15074">MSDRKPYSGIAEEETFYFTGPPPLHSGQVTGSTLHYLDAAHLGSPPSDDIAPRRPLSQNIPASQNIPVDQSRVVNRFAGRNGVSFSGTNEEGSFLLAATPGDCRDGSTNNLYPYSVTYQTESEISYGCGWTPSQPFAVAE</sequence>
<proteinExistence type="predicted"/>